<dbReference type="PANTHER" id="PTHR37391:SF2">
    <property type="entry name" value="E3 UBIQUITIN-PROTEIN LIGASE"/>
    <property type="match status" value="1"/>
</dbReference>
<dbReference type="Gramene" id="Pp3c17_21640V3.2">
    <property type="protein sequence ID" value="Pp3c17_21640V3.2"/>
    <property type="gene ID" value="Pp3c17_21640"/>
</dbReference>
<dbReference type="EnsemblPlants" id="Pp3c17_21640V3.2">
    <property type="protein sequence ID" value="Pp3c17_21640V3.2"/>
    <property type="gene ID" value="Pp3c17_21640"/>
</dbReference>
<feature type="domain" description="DUF6817" evidence="1">
    <location>
        <begin position="38"/>
        <end position="123"/>
    </location>
</feature>
<keyword evidence="4" id="KW-1185">Reference proteome</keyword>
<dbReference type="Proteomes" id="UP000006727">
    <property type="component" value="Chromosome 17"/>
</dbReference>
<reference evidence="3" key="3">
    <citation type="submission" date="2020-12" db="UniProtKB">
        <authorList>
            <consortium name="EnsemblPlants"/>
        </authorList>
    </citation>
    <scope>IDENTIFICATION</scope>
</reference>
<dbReference type="Gramene" id="Pp3c17_21640V3.4">
    <property type="protein sequence ID" value="Pp3c17_21640V3.4"/>
    <property type="gene ID" value="Pp3c17_21640"/>
</dbReference>
<dbReference type="EnsemblPlants" id="Pp3c17_21640V3.1">
    <property type="protein sequence ID" value="Pp3c17_21640V3.1"/>
    <property type="gene ID" value="Pp3c17_21640"/>
</dbReference>
<dbReference type="HOGENOM" id="CLU_035098_0_0_1"/>
<dbReference type="RefSeq" id="XP_024401176.1">
    <property type="nucleotide sequence ID" value="XM_024545408.2"/>
</dbReference>
<dbReference type="Gramene" id="Pp3c17_21640V3.6">
    <property type="protein sequence ID" value="Pp3c17_21640V3.6"/>
    <property type="gene ID" value="Pp3c17_21640"/>
</dbReference>
<evidence type="ECO:0000313" key="2">
    <source>
        <dbReference type="EMBL" id="PNR36593.1"/>
    </source>
</evidence>
<name>A9SDI0_PHYPA</name>
<evidence type="ECO:0000313" key="4">
    <source>
        <dbReference type="Proteomes" id="UP000006727"/>
    </source>
</evidence>
<dbReference type="eggNOG" id="ENOG502QT11">
    <property type="taxonomic scope" value="Eukaryota"/>
</dbReference>
<dbReference type="Gramene" id="Pp3c17_21640V3.1">
    <property type="protein sequence ID" value="Pp3c17_21640V3.1"/>
    <property type="gene ID" value="Pp3c17_21640"/>
</dbReference>
<dbReference type="Gramene" id="Pp3c17_21640V3.5">
    <property type="protein sequence ID" value="Pp3c17_21640V3.5"/>
    <property type="gene ID" value="Pp3c17_21640"/>
</dbReference>
<proteinExistence type="predicted"/>
<sequence length="417" mass="47498">MGEQKEFDPLAAKIAQCRPFLREDYESIDSRLPGLLKILHARGAGECWHKHGTFYEHLLHTYRILKLWGSSDTVALFGLFHSSYSNSYVNLAIFAPDVDRSVLRGLIGDEAEELVHIFCVIPRQELIFDRLLHTITDDDLIASLKQYQGTKVGESEANAKGGHDKRRLFVPKEGMVVKHIRTGEDIFLPRRLVALFVLLTMADFVDQFYGWQDQLFRNDDGEFRYSGNDWHALWPGNCKPGLWISIASRMGVLLNILLLEDAAEQAELHSVPNGLPERPFGTLEISLPPIFNMCTEILPPVNQNRSLEQYWEAVNIEGRDRLVNTAVPLLQSCCKLNPFVAEPHLLLAQILLGEGQYELAETEADEGVRLLLDWATNWDKRMTWEGWLAWGRVLRENAHEKSWPRSAFGVLSLGLVK</sequence>
<dbReference type="EnsemblPlants" id="Pp3c17_21640V3.5">
    <property type="protein sequence ID" value="Pp3c17_21640V3.5"/>
    <property type="gene ID" value="Pp3c17_21640"/>
</dbReference>
<dbReference type="EnsemblPlants" id="Pp3c17_21640V3.3">
    <property type="protein sequence ID" value="Pp3c17_21640V3.3"/>
    <property type="gene ID" value="Pp3c17_21640"/>
</dbReference>
<accession>A9SDI0</accession>
<dbReference type="OrthoDB" id="2306007at2759"/>
<dbReference type="EMBL" id="ABEU02000017">
    <property type="protein sequence ID" value="PNR36593.1"/>
    <property type="molecule type" value="Genomic_DNA"/>
</dbReference>
<dbReference type="Gramene" id="Pp3c17_21640V3.3">
    <property type="protein sequence ID" value="Pp3c17_21640V3.3"/>
    <property type="gene ID" value="Pp3c17_21640"/>
</dbReference>
<dbReference type="EnsemblPlants" id="Pp3c17_21640V3.6">
    <property type="protein sequence ID" value="Pp3c17_21640V3.6"/>
    <property type="gene ID" value="Pp3c17_21640"/>
</dbReference>
<organism evidence="2">
    <name type="scientific">Physcomitrium patens</name>
    <name type="common">Spreading-leaved earth moss</name>
    <name type="synonym">Physcomitrella patens</name>
    <dbReference type="NCBI Taxonomy" id="3218"/>
    <lineage>
        <taxon>Eukaryota</taxon>
        <taxon>Viridiplantae</taxon>
        <taxon>Streptophyta</taxon>
        <taxon>Embryophyta</taxon>
        <taxon>Bryophyta</taxon>
        <taxon>Bryophytina</taxon>
        <taxon>Bryopsida</taxon>
        <taxon>Funariidae</taxon>
        <taxon>Funariales</taxon>
        <taxon>Funariaceae</taxon>
        <taxon>Physcomitrium</taxon>
    </lineage>
</organism>
<dbReference type="GeneID" id="112294679"/>
<dbReference type="OMA" id="TFLLMTM"/>
<dbReference type="PANTHER" id="PTHR37391">
    <property type="entry name" value="E3 UBIQUITIN-PROTEIN LIGASE"/>
    <property type="match status" value="1"/>
</dbReference>
<dbReference type="PaxDb" id="3218-PP1S68_62V6.2"/>
<dbReference type="Pfam" id="PF20680">
    <property type="entry name" value="DUF6817"/>
    <property type="match status" value="1"/>
</dbReference>
<dbReference type="EnsemblPlants" id="Pp3c17_21640V3.4">
    <property type="protein sequence ID" value="Pp3c17_21640V3.4"/>
    <property type="gene ID" value="Pp3c17_21640"/>
</dbReference>
<reference evidence="2 4" key="1">
    <citation type="journal article" date="2008" name="Science">
        <title>The Physcomitrella genome reveals evolutionary insights into the conquest of land by plants.</title>
        <authorList>
            <person name="Rensing S."/>
            <person name="Lang D."/>
            <person name="Zimmer A."/>
            <person name="Terry A."/>
            <person name="Salamov A."/>
            <person name="Shapiro H."/>
            <person name="Nishiyama T."/>
            <person name="Perroud P.-F."/>
            <person name="Lindquist E."/>
            <person name="Kamisugi Y."/>
            <person name="Tanahashi T."/>
            <person name="Sakakibara K."/>
            <person name="Fujita T."/>
            <person name="Oishi K."/>
            <person name="Shin-I T."/>
            <person name="Kuroki Y."/>
            <person name="Toyoda A."/>
            <person name="Suzuki Y."/>
            <person name="Hashimoto A."/>
            <person name="Yamaguchi K."/>
            <person name="Sugano A."/>
            <person name="Kohara Y."/>
            <person name="Fujiyama A."/>
            <person name="Anterola A."/>
            <person name="Aoki S."/>
            <person name="Ashton N."/>
            <person name="Barbazuk W.B."/>
            <person name="Barker E."/>
            <person name="Bennetzen J."/>
            <person name="Bezanilla M."/>
            <person name="Blankenship R."/>
            <person name="Cho S.H."/>
            <person name="Dutcher S."/>
            <person name="Estelle M."/>
            <person name="Fawcett J.A."/>
            <person name="Gundlach H."/>
            <person name="Hanada K."/>
            <person name="Heyl A."/>
            <person name="Hicks K.A."/>
            <person name="Hugh J."/>
            <person name="Lohr M."/>
            <person name="Mayer K."/>
            <person name="Melkozernov A."/>
            <person name="Murata T."/>
            <person name="Nelson D."/>
            <person name="Pils B."/>
            <person name="Prigge M."/>
            <person name="Reiss B."/>
            <person name="Renner T."/>
            <person name="Rombauts S."/>
            <person name="Rushton P."/>
            <person name="Sanderfoot A."/>
            <person name="Schween G."/>
            <person name="Shiu S.-H."/>
            <person name="Stueber K."/>
            <person name="Theodoulou F.L."/>
            <person name="Tu H."/>
            <person name="Van de Peer Y."/>
            <person name="Verrier P.J."/>
            <person name="Waters E."/>
            <person name="Wood A."/>
            <person name="Yang L."/>
            <person name="Cove D."/>
            <person name="Cuming A."/>
            <person name="Hasebe M."/>
            <person name="Lucas S."/>
            <person name="Mishler D.B."/>
            <person name="Reski R."/>
            <person name="Grigoriev I."/>
            <person name="Quatrano R.S."/>
            <person name="Boore J.L."/>
        </authorList>
    </citation>
    <scope>NUCLEOTIDE SEQUENCE [LARGE SCALE GENOMIC DNA]</scope>
    <source>
        <strain evidence="3 4">cv. Gransden 2004</strain>
    </source>
</reference>
<dbReference type="FunCoup" id="A9SDI0">
    <property type="interactions" value="594"/>
</dbReference>
<dbReference type="AlphaFoldDB" id="A9SDI0"/>
<dbReference type="RefSeq" id="XP_024401174.1">
    <property type="nucleotide sequence ID" value="XM_024545406.2"/>
</dbReference>
<dbReference type="InterPro" id="IPR049202">
    <property type="entry name" value="DUF6817"/>
</dbReference>
<evidence type="ECO:0000313" key="3">
    <source>
        <dbReference type="EnsemblPlants" id="Pp3c17_21640V3.1"/>
    </source>
</evidence>
<dbReference type="RefSeq" id="XP_024401175.1">
    <property type="nucleotide sequence ID" value="XM_024545407.2"/>
</dbReference>
<protein>
    <recommendedName>
        <fullName evidence="1">DUF6817 domain-containing protein</fullName>
    </recommendedName>
</protein>
<gene>
    <name evidence="3" type="primary">LOC112294679</name>
    <name evidence="2" type="ORF">PHYPA_022444</name>
</gene>
<dbReference type="KEGG" id="ppp:112294679"/>
<reference evidence="2 4" key="2">
    <citation type="journal article" date="2018" name="Plant J.">
        <title>The Physcomitrella patens chromosome-scale assembly reveals moss genome structure and evolution.</title>
        <authorList>
            <person name="Lang D."/>
            <person name="Ullrich K.K."/>
            <person name="Murat F."/>
            <person name="Fuchs J."/>
            <person name="Jenkins J."/>
            <person name="Haas F.B."/>
            <person name="Piednoel M."/>
            <person name="Gundlach H."/>
            <person name="Van Bel M."/>
            <person name="Meyberg R."/>
            <person name="Vives C."/>
            <person name="Morata J."/>
            <person name="Symeonidi A."/>
            <person name="Hiss M."/>
            <person name="Muchero W."/>
            <person name="Kamisugi Y."/>
            <person name="Saleh O."/>
            <person name="Blanc G."/>
            <person name="Decker E.L."/>
            <person name="van Gessel N."/>
            <person name="Grimwood J."/>
            <person name="Hayes R.D."/>
            <person name="Graham S.W."/>
            <person name="Gunter L.E."/>
            <person name="McDaniel S.F."/>
            <person name="Hoernstein S.N.W."/>
            <person name="Larsson A."/>
            <person name="Li F.W."/>
            <person name="Perroud P.F."/>
            <person name="Phillips J."/>
            <person name="Ranjan P."/>
            <person name="Rokshar D.S."/>
            <person name="Rothfels C.J."/>
            <person name="Schneider L."/>
            <person name="Shu S."/>
            <person name="Stevenson D.W."/>
            <person name="Thummler F."/>
            <person name="Tillich M."/>
            <person name="Villarreal Aguilar J.C."/>
            <person name="Widiez T."/>
            <person name="Wong G.K."/>
            <person name="Wymore A."/>
            <person name="Zhang Y."/>
            <person name="Zimmer A.D."/>
            <person name="Quatrano R.S."/>
            <person name="Mayer K.F.X."/>
            <person name="Goodstein D."/>
            <person name="Casacuberta J.M."/>
            <person name="Vandepoele K."/>
            <person name="Reski R."/>
            <person name="Cuming A.C."/>
            <person name="Tuskan G.A."/>
            <person name="Maumus F."/>
            <person name="Salse J."/>
            <person name="Schmutz J."/>
            <person name="Rensing S.A."/>
        </authorList>
    </citation>
    <scope>NUCLEOTIDE SEQUENCE [LARGE SCALE GENOMIC DNA]</scope>
    <source>
        <strain evidence="3 4">cv. Gransden 2004</strain>
    </source>
</reference>
<evidence type="ECO:0000259" key="1">
    <source>
        <dbReference type="Pfam" id="PF20680"/>
    </source>
</evidence>